<dbReference type="AlphaFoldDB" id="A0A1B1DWG1"/>
<dbReference type="KEGG" id="pcot:PCOAH_00013260"/>
<evidence type="ECO:0000313" key="2">
    <source>
        <dbReference type="EMBL" id="ANQ07112.1"/>
    </source>
</evidence>
<keyword evidence="3" id="KW-1185">Reference proteome</keyword>
<keyword evidence="1" id="KW-0732">Signal</keyword>
<sequence>MYNLLSKFYIFSLFLICWKWEHSDNGNPLGKKGFLDKSFNKRVGRSLFQRQHIAKMCPDNVTEADVQYYENDFVDHYDEEMYDESATEDNVDDSISDMYSSTNAEIE</sequence>
<gene>
    <name evidence="2" type="ORF">PCOAH_00013260</name>
</gene>
<dbReference type="Proteomes" id="UP000092716">
    <property type="component" value="Chromosome 6"/>
</dbReference>
<dbReference type="GeneID" id="30908052"/>
<accession>A0A1B1DWG1</accession>
<name>A0A1B1DWG1_9APIC</name>
<dbReference type="VEuPathDB" id="PlasmoDB:PCOAH_00013260"/>
<organism evidence="2 3">
    <name type="scientific">Plasmodium coatneyi</name>
    <dbReference type="NCBI Taxonomy" id="208452"/>
    <lineage>
        <taxon>Eukaryota</taxon>
        <taxon>Sar</taxon>
        <taxon>Alveolata</taxon>
        <taxon>Apicomplexa</taxon>
        <taxon>Aconoidasida</taxon>
        <taxon>Haemosporida</taxon>
        <taxon>Plasmodiidae</taxon>
        <taxon>Plasmodium</taxon>
    </lineage>
</organism>
<feature type="signal peptide" evidence="1">
    <location>
        <begin position="1"/>
        <end position="23"/>
    </location>
</feature>
<dbReference type="OrthoDB" id="384611at2759"/>
<dbReference type="EMBL" id="CP016244">
    <property type="protein sequence ID" value="ANQ07112.1"/>
    <property type="molecule type" value="Genomic_DNA"/>
</dbReference>
<evidence type="ECO:0000256" key="1">
    <source>
        <dbReference type="SAM" id="SignalP"/>
    </source>
</evidence>
<evidence type="ECO:0000313" key="3">
    <source>
        <dbReference type="Proteomes" id="UP000092716"/>
    </source>
</evidence>
<protein>
    <submittedName>
        <fullName evidence="2">Uncharacterized protein</fullName>
    </submittedName>
</protein>
<dbReference type="RefSeq" id="XP_019913807.1">
    <property type="nucleotide sequence ID" value="XM_020058135.1"/>
</dbReference>
<reference evidence="3" key="1">
    <citation type="submission" date="2016-06" db="EMBL/GenBank/DDBJ databases">
        <title>First high quality genome sequence of Plasmodium coatneyi using continuous long reads from single molecule, real-time sequencing.</title>
        <authorList>
            <person name="Chien J.-T."/>
            <person name="Pakala S.B."/>
            <person name="Geraldo J.A."/>
            <person name="Lapp S.A."/>
            <person name="Barnwell J.W."/>
            <person name="Kissinger J.C."/>
            <person name="Galinski M.R."/>
            <person name="Humphrey J.C."/>
        </authorList>
    </citation>
    <scope>NUCLEOTIDE SEQUENCE [LARGE SCALE GENOMIC DNA]</scope>
    <source>
        <strain evidence="3">Hackeri</strain>
    </source>
</reference>
<proteinExistence type="predicted"/>
<feature type="chain" id="PRO_5008521304" evidence="1">
    <location>
        <begin position="24"/>
        <end position="107"/>
    </location>
</feature>